<dbReference type="Pfam" id="PF24764">
    <property type="entry name" value="rva_4"/>
    <property type="match status" value="1"/>
</dbReference>
<gene>
    <name evidence="4" type="primary">LOC106811640</name>
</gene>
<dbReference type="PANTHER" id="PTHR46791">
    <property type="entry name" value="EXPRESSED PROTEIN"/>
    <property type="match status" value="1"/>
</dbReference>
<feature type="compositionally biased region" description="Polar residues" evidence="1">
    <location>
        <begin position="222"/>
        <end position="233"/>
    </location>
</feature>
<evidence type="ECO:0000256" key="1">
    <source>
        <dbReference type="SAM" id="MobiDB-lite"/>
    </source>
</evidence>
<dbReference type="RefSeq" id="XP_014670828.1">
    <property type="nucleotide sequence ID" value="XM_014815342.1"/>
</dbReference>
<feature type="domain" description="Integrase catalytic" evidence="2">
    <location>
        <begin position="23"/>
        <end position="203"/>
    </location>
</feature>
<feature type="region of interest" description="Disordered" evidence="1">
    <location>
        <begin position="218"/>
        <end position="247"/>
    </location>
</feature>
<evidence type="ECO:0000313" key="4">
    <source>
        <dbReference type="RefSeq" id="XP_014670828.1"/>
    </source>
</evidence>
<dbReference type="InterPro" id="IPR036397">
    <property type="entry name" value="RNaseH_sf"/>
</dbReference>
<keyword evidence="3" id="KW-1185">Reference proteome</keyword>
<organism evidence="3 4">
    <name type="scientific">Priapulus caudatus</name>
    <name type="common">Priapulid worm</name>
    <dbReference type="NCBI Taxonomy" id="37621"/>
    <lineage>
        <taxon>Eukaryota</taxon>
        <taxon>Metazoa</taxon>
        <taxon>Ecdysozoa</taxon>
        <taxon>Scalidophora</taxon>
        <taxon>Priapulida</taxon>
        <taxon>Priapulimorpha</taxon>
        <taxon>Priapulimorphida</taxon>
        <taxon>Priapulidae</taxon>
        <taxon>Priapulus</taxon>
    </lineage>
</organism>
<dbReference type="PANTHER" id="PTHR46791:SF5">
    <property type="entry name" value="CLR5 DOMAIN-CONTAINING PROTEIN-RELATED"/>
    <property type="match status" value="1"/>
</dbReference>
<dbReference type="Gene3D" id="3.30.420.10">
    <property type="entry name" value="Ribonuclease H-like superfamily/Ribonuclease H"/>
    <property type="match status" value="1"/>
</dbReference>
<dbReference type="Proteomes" id="UP000695022">
    <property type="component" value="Unplaced"/>
</dbReference>
<sequence length="312" mass="35245">MWRVDPAGVALRSQKAIKRRTYAVEAPNSLWHLDGNHKLIRWRIVIHGAVDGYSRLITFMKASTNNRATTVQTNFKEAVDQYGIPSRIRCDYGGENQLVRSFMEENRGTGRGSAICGKSVHNQRIERLWRDLWDGATNTYYDLFTAFERDNLLNPNSEEQLYALHYIFLPRIQHAIDTFVKQWNHHKLRTENMSPVQLFVEGSLQLYNSANTATRGIFAGNHPSSSAENTSDAESLPDTIHARDNSSDSDRVSELDIAVVIVTIPDTVGLLSENALDTLKEHIDPLSNIEAADMGLSHYLGVLDFISENMNL</sequence>
<dbReference type="InterPro" id="IPR001584">
    <property type="entry name" value="Integrase_cat-core"/>
</dbReference>
<evidence type="ECO:0000313" key="3">
    <source>
        <dbReference type="Proteomes" id="UP000695022"/>
    </source>
</evidence>
<reference evidence="4" key="1">
    <citation type="submission" date="2025-08" db="UniProtKB">
        <authorList>
            <consortium name="RefSeq"/>
        </authorList>
    </citation>
    <scope>IDENTIFICATION</scope>
</reference>
<dbReference type="InterPro" id="IPR012337">
    <property type="entry name" value="RNaseH-like_sf"/>
</dbReference>
<dbReference type="GeneID" id="106811640"/>
<evidence type="ECO:0000259" key="2">
    <source>
        <dbReference type="PROSITE" id="PS50994"/>
    </source>
</evidence>
<name>A0ABM1EF57_PRICU</name>
<accession>A0ABM1EF57</accession>
<dbReference type="SUPFAM" id="SSF53098">
    <property type="entry name" value="Ribonuclease H-like"/>
    <property type="match status" value="1"/>
</dbReference>
<proteinExistence type="predicted"/>
<protein>
    <submittedName>
        <fullName evidence="4">Uncharacterized protein LOC106811640</fullName>
    </submittedName>
</protein>
<dbReference type="InterPro" id="IPR058913">
    <property type="entry name" value="Integrase_dom_put"/>
</dbReference>
<dbReference type="PROSITE" id="PS50994">
    <property type="entry name" value="INTEGRASE"/>
    <property type="match status" value="1"/>
</dbReference>